<dbReference type="Ensembl" id="ENSOMYT00000062198.2">
    <property type="protein sequence ID" value="ENSOMYP00000057126.2"/>
    <property type="gene ID" value="ENSOMYG00000026340.2"/>
</dbReference>
<accession>A0A8C7RVE8</accession>
<proteinExistence type="predicted"/>
<keyword evidence="2" id="KW-1185">Reference proteome</keyword>
<sequence length="89" mass="10364">MGLLHTSGERRYYWDAPRVTEVLCVQFVVERRLSTLVPWAAHPDSTMLIVFQYMSTACLSIQRKCSLARSVYCHNNRRLDEESCIFPPL</sequence>
<evidence type="ECO:0000313" key="1">
    <source>
        <dbReference type="Ensembl" id="ENSOMYP00000057126.2"/>
    </source>
</evidence>
<dbReference type="GeneTree" id="ENSGT01010000230126"/>
<name>A0A8C7RVE8_ONCMY</name>
<evidence type="ECO:0000313" key="2">
    <source>
        <dbReference type="Proteomes" id="UP000694395"/>
    </source>
</evidence>
<protein>
    <submittedName>
        <fullName evidence="1">Uncharacterized protein</fullName>
    </submittedName>
</protein>
<reference evidence="1" key="2">
    <citation type="submission" date="2025-08" db="UniProtKB">
        <authorList>
            <consortium name="Ensembl"/>
        </authorList>
    </citation>
    <scope>IDENTIFICATION</scope>
</reference>
<reference evidence="1" key="3">
    <citation type="submission" date="2025-09" db="UniProtKB">
        <authorList>
            <consortium name="Ensembl"/>
        </authorList>
    </citation>
    <scope>IDENTIFICATION</scope>
</reference>
<organism evidence="1 2">
    <name type="scientific">Oncorhynchus mykiss</name>
    <name type="common">Rainbow trout</name>
    <name type="synonym">Salmo gairdneri</name>
    <dbReference type="NCBI Taxonomy" id="8022"/>
    <lineage>
        <taxon>Eukaryota</taxon>
        <taxon>Metazoa</taxon>
        <taxon>Chordata</taxon>
        <taxon>Craniata</taxon>
        <taxon>Vertebrata</taxon>
        <taxon>Euteleostomi</taxon>
        <taxon>Actinopterygii</taxon>
        <taxon>Neopterygii</taxon>
        <taxon>Teleostei</taxon>
        <taxon>Protacanthopterygii</taxon>
        <taxon>Salmoniformes</taxon>
        <taxon>Salmonidae</taxon>
        <taxon>Salmoninae</taxon>
        <taxon>Oncorhynchus</taxon>
    </lineage>
</organism>
<dbReference type="Proteomes" id="UP000694395">
    <property type="component" value="Chromosome 18"/>
</dbReference>
<reference evidence="1" key="1">
    <citation type="submission" date="2020-07" db="EMBL/GenBank/DDBJ databases">
        <title>A long reads based de novo assembly of the rainbow trout Arlee double haploid line genome.</title>
        <authorList>
            <person name="Gao G."/>
            <person name="Palti Y."/>
        </authorList>
    </citation>
    <scope>NUCLEOTIDE SEQUENCE [LARGE SCALE GENOMIC DNA]</scope>
</reference>
<dbReference type="AlphaFoldDB" id="A0A8C7RVE8"/>